<keyword evidence="36" id="KW-0175">Coiled coil</keyword>
<dbReference type="Gene3D" id="3.80.10.10">
    <property type="entry name" value="Ribonuclease Inhibitor"/>
    <property type="match status" value="4"/>
</dbReference>
<dbReference type="SUPFAM" id="SSF56112">
    <property type="entry name" value="Protein kinase-like (PK-like)"/>
    <property type="match status" value="1"/>
</dbReference>
<feature type="transmembrane region" description="Helical" evidence="38">
    <location>
        <begin position="2203"/>
        <end position="2222"/>
    </location>
</feature>
<dbReference type="Gene3D" id="3.60.10.10">
    <property type="entry name" value="Endonuclease/exonuclease/phosphatase"/>
    <property type="match status" value="1"/>
</dbReference>
<accession>A0A6A3C740</accession>
<dbReference type="SMART" id="SM00369">
    <property type="entry name" value="LRR_TYP"/>
    <property type="match status" value="14"/>
</dbReference>
<evidence type="ECO:0000313" key="42">
    <source>
        <dbReference type="Proteomes" id="UP000436088"/>
    </source>
</evidence>
<dbReference type="GO" id="GO:0005886">
    <property type="term" value="C:plasma membrane"/>
    <property type="evidence" value="ECO:0007669"/>
    <property type="project" value="UniProtKB-SubCell"/>
</dbReference>
<evidence type="ECO:0000256" key="3">
    <source>
        <dbReference type="ARBA" id="ARBA00004123"/>
    </source>
</evidence>
<keyword evidence="11" id="KW-0723">Serine/threonine-protein kinase</keyword>
<dbReference type="InterPro" id="IPR032675">
    <property type="entry name" value="LRR_dom_sf"/>
</dbReference>
<keyword evidence="22" id="KW-0378">Hydrolase</keyword>
<dbReference type="SUPFAM" id="SSF56672">
    <property type="entry name" value="DNA/RNA polymerases"/>
    <property type="match status" value="1"/>
</dbReference>
<keyword evidence="24 35" id="KW-0067">ATP-binding</keyword>
<feature type="coiled-coil region" evidence="36">
    <location>
        <begin position="597"/>
        <end position="624"/>
    </location>
</feature>
<dbReference type="InterPro" id="IPR043502">
    <property type="entry name" value="DNA/RNA_pol_sf"/>
</dbReference>
<evidence type="ECO:0000256" key="17">
    <source>
        <dbReference type="ARBA" id="ARBA00022723"/>
    </source>
</evidence>
<dbReference type="Proteomes" id="UP000436088">
    <property type="component" value="Unassembled WGS sequence"/>
</dbReference>
<dbReference type="SMART" id="SM00220">
    <property type="entry name" value="S_TKc"/>
    <property type="match status" value="1"/>
</dbReference>
<protein>
    <submittedName>
        <fullName evidence="41">Leucine-rich repeat protein kinase family protein</fullName>
    </submittedName>
</protein>
<evidence type="ECO:0000256" key="14">
    <source>
        <dbReference type="ARBA" id="ARBA00022679"/>
    </source>
</evidence>
<evidence type="ECO:0000256" key="24">
    <source>
        <dbReference type="ARBA" id="ARBA00022840"/>
    </source>
</evidence>
<dbReference type="FunFam" id="1.10.510.10:FF:000358">
    <property type="entry name" value="Putative leucine-rich repeat receptor-like serine/threonine-protein kinase"/>
    <property type="match status" value="1"/>
</dbReference>
<keyword evidence="29" id="KW-0804">Transcription</keyword>
<evidence type="ECO:0000256" key="10">
    <source>
        <dbReference type="ARBA" id="ARBA00022475"/>
    </source>
</evidence>
<evidence type="ECO:0000256" key="15">
    <source>
        <dbReference type="ARBA" id="ARBA00022692"/>
    </source>
</evidence>
<dbReference type="Pfam" id="PF08263">
    <property type="entry name" value="LRRNT_2"/>
    <property type="match status" value="1"/>
</dbReference>
<evidence type="ECO:0000256" key="33">
    <source>
        <dbReference type="ARBA" id="ARBA00047899"/>
    </source>
</evidence>
<comment type="cofactor">
    <cofactor evidence="2">
        <name>Mg(2+)</name>
        <dbReference type="ChEBI" id="CHEBI:18420"/>
    </cofactor>
</comment>
<dbReference type="GO" id="GO:0004535">
    <property type="term" value="F:poly(A)-specific ribonuclease activity"/>
    <property type="evidence" value="ECO:0007669"/>
    <property type="project" value="UniProtKB-EC"/>
</dbReference>
<feature type="transmembrane region" description="Helical" evidence="38">
    <location>
        <begin position="1296"/>
        <end position="1313"/>
    </location>
</feature>
<evidence type="ECO:0000256" key="35">
    <source>
        <dbReference type="PROSITE-ProRule" id="PRU10141"/>
    </source>
</evidence>
<dbReference type="SUPFAM" id="SSF52047">
    <property type="entry name" value="RNI-like"/>
    <property type="match status" value="2"/>
</dbReference>
<keyword evidence="27" id="KW-0805">Transcription regulation</keyword>
<keyword evidence="18" id="KW-0732">Signal</keyword>
<keyword evidence="42" id="KW-1185">Reference proteome</keyword>
<evidence type="ECO:0000259" key="40">
    <source>
        <dbReference type="PROSITE" id="PS50878"/>
    </source>
</evidence>
<dbReference type="FunFam" id="3.80.10.10:FF:000095">
    <property type="entry name" value="LRR receptor-like serine/threonine-protein kinase GSO1"/>
    <property type="match status" value="1"/>
</dbReference>
<evidence type="ECO:0000256" key="29">
    <source>
        <dbReference type="ARBA" id="ARBA00023163"/>
    </source>
</evidence>
<comment type="catalytic activity">
    <reaction evidence="33">
        <text>L-threonyl-[protein] + ATP = O-phospho-L-threonyl-[protein] + ADP + H(+)</text>
        <dbReference type="Rhea" id="RHEA:46608"/>
        <dbReference type="Rhea" id="RHEA-COMP:11060"/>
        <dbReference type="Rhea" id="RHEA-COMP:11605"/>
        <dbReference type="ChEBI" id="CHEBI:15378"/>
        <dbReference type="ChEBI" id="CHEBI:30013"/>
        <dbReference type="ChEBI" id="CHEBI:30616"/>
        <dbReference type="ChEBI" id="CHEBI:61977"/>
        <dbReference type="ChEBI" id="CHEBI:456216"/>
        <dbReference type="EC" id="2.7.11.1"/>
    </reaction>
</comment>
<dbReference type="InterPro" id="IPR001611">
    <property type="entry name" value="Leu-rich_rpt"/>
</dbReference>
<evidence type="ECO:0000256" key="23">
    <source>
        <dbReference type="ARBA" id="ARBA00022839"/>
    </source>
</evidence>
<proteinExistence type="inferred from homology"/>
<dbReference type="PANTHER" id="PTHR27008">
    <property type="entry name" value="OS04G0122200 PROTEIN"/>
    <property type="match status" value="1"/>
</dbReference>
<evidence type="ECO:0000256" key="12">
    <source>
        <dbReference type="ARBA" id="ARBA00022553"/>
    </source>
</evidence>
<dbReference type="PROSITE" id="PS50011">
    <property type="entry name" value="PROTEIN_KINASE_DOM"/>
    <property type="match status" value="1"/>
</dbReference>
<evidence type="ECO:0000256" key="36">
    <source>
        <dbReference type="SAM" id="Coils"/>
    </source>
</evidence>
<dbReference type="GO" id="GO:0005737">
    <property type="term" value="C:cytoplasm"/>
    <property type="evidence" value="ECO:0007669"/>
    <property type="project" value="UniProtKB-SubCell"/>
</dbReference>
<keyword evidence="21 41" id="KW-0418">Kinase</keyword>
<keyword evidence="10" id="KW-1003">Cell membrane</keyword>
<evidence type="ECO:0000256" key="26">
    <source>
        <dbReference type="ARBA" id="ARBA00022989"/>
    </source>
</evidence>
<evidence type="ECO:0000256" key="32">
    <source>
        <dbReference type="ARBA" id="ARBA00023242"/>
    </source>
</evidence>
<keyword evidence="16" id="KW-0540">Nuclease</keyword>
<dbReference type="Pfam" id="PF13855">
    <property type="entry name" value="LRR_8"/>
    <property type="match status" value="1"/>
</dbReference>
<evidence type="ECO:0000256" key="28">
    <source>
        <dbReference type="ARBA" id="ARBA00023136"/>
    </source>
</evidence>
<comment type="subcellular location">
    <subcellularLocation>
        <location evidence="4">Cell membrane</location>
        <topology evidence="4">Single-pass membrane protein</topology>
    </subcellularLocation>
    <subcellularLocation>
        <location evidence="6">Cytoplasm</location>
    </subcellularLocation>
    <subcellularLocation>
        <location evidence="5">Membrane</location>
        <topology evidence="5">Single-pass type I membrane protein</topology>
    </subcellularLocation>
    <subcellularLocation>
        <location evidence="3">Nucleus</location>
    </subcellularLocation>
</comment>
<evidence type="ECO:0000256" key="9">
    <source>
        <dbReference type="ARBA" id="ARBA00010774"/>
    </source>
</evidence>
<evidence type="ECO:0000256" key="11">
    <source>
        <dbReference type="ARBA" id="ARBA00022527"/>
    </source>
</evidence>
<evidence type="ECO:0000256" key="4">
    <source>
        <dbReference type="ARBA" id="ARBA00004162"/>
    </source>
</evidence>
<sequence length="2546" mass="281923">MKDDSGGGDVGGEGVGDSASSSASGGDDNDDGNGDDRSGDGGDDDNGGDDGGLMCARFLSFVGNPSWVIHSWVVVGFLGGFSWIRRLRSSIGGNFFGLSSLWGKSSPVKNKPLVLRKWEPCLQRLDFNLSHMPAWVQLYNVPFELYSRSGLSYISSALGNPLYMDSITASRGRLEYAKVCIEISVGSVIPNEVQNSVPKQEVQVWKKKGTAISTPCDKQKLDPGFLPSGSSGNAIHAADVVCPSPELVVGMAEETSVSALQEVHVGQVQEVGKSGTIIQDSSRVMCDIAVNLDAAVVDSVCLPSSILAEEVAHKAADDFDCLPNSTLAEEVAHKALLEDVGPDFPTLQDSMVQKKKVRGRKKENTGSSSKLDVLAGGGVVDGQRKARIASMGVVVLLNEIKYKKRDLVDKAKGINNPLKQYKVLSRLINLGADVVCLLETRIRRINADKTLITAIYGSNSRVARRGLWDHLKNLDSEVGSSPWVVGGDFNVTLRADESSDFEILSVHNSPDMEDFQGSCKLDIILVNHPWLSVYPDSFVEFKAQGVSDHCPGVIWTQRGALARRPKPFNFFNCWSSSADFLGIVKESWIVQCAGNPMQRLFLKLKRLKLKLKNLNKENIEEERRIHAELVDLEVAESEFYRQRAKVHWLKEGDLNTKFFHQRVESNKKKNTIKVLVTQNGQFLDSFDDMADELASFFTNLIGTADPMVKSPPMECLKELLNFSLPDGAEAMLTKEVKDKEIKEALFRQGNGKSPGPDGYSSWFFKATWDVVGCDFLAAIRFFFLSSSLLPAFNATTIVLVPKALNACMAKEFRPISCCTVVYKTITRIITTRLSLIFPCMISPSQTAFVKGRNIVDNTLLAQEIVKGYSRKSLSPRCAIKIDLQKAFDSVDWNFMMIVLEAIGLPLRFCCWIRACVTSSQFSVSLNGSLVGFFKGARGVRQGDPLSPYLFVMVMNVLSSLLDASAKKGIFRYHPKCKRVSLTHMCFADDLLVFCHGSLDSVLGVLSTLEAFYDLSGLRLNAQKTELFACGLTDPVLQLIQSGTGFKVGMLPVKKLSYGGRLQLIKSVLFSVFSYWSRQLILPKRVIRDVEILCMRFFWKGSDSSARGARVSWNQICSLKSEEAWGDGSLWIAWLNAYCFRTVDFWNVEYKAHFSWIMARLLKMRNEAASLLCSNSNWDQIKASWIWDKIRSRGEKVCWHRLVWFPGHVPNFSLITWMAILDRLPTKDRLTIFGIVTDGVCGLCSSGLETRNHIFSECTFANETWCAILLLCGLNRASLGWNDLLQWLLLNLKCKSLLVHMLKLAWTGFIYCIWEERNRRQFRGVHRSVDTVVSCVKESLLCSQRVLYRASILSFFVSISITIFVLLRTAAASFNGDQSVLLEFKALITSNPHNIWPYNWSSATGVCSWARVSCGFSGRVMALNLSNMNLHGAIPPPLGNLSFLLALNMSGNCFSGDLPSELANLHGLELMDLSHNELSGEIPSWFGNLTELQHLSLLGNNFIGSIPHEIGMLQKLKSLRLRNNLLSNPIPPSFYNISSLEVADFMFNNITGSILSNIGNLTSLRELYLAATDIAGEIPREIGNLRDLRVFDAGNTSLTGSIPANIFNISSLKWIYLGNNKLSGTLPIDICYNQSRLEVLFLALNQLNGEVPSGLDGCHELRRNPMGGRQSSEFGGAGHRRNGAHRSRSTVIFNMSSLKTIHLANNSLSGSLPRDICLDLPALEWINFHRNKLTGSVPRNIGNCSFLHTISFGKNGLSGQIPEEIANLRHLRHLHIGGNNLTGSIPPKIFNMSTIDFIALHLNSLSGHLPSSTEYRLPKLTLLVLAQNKLSGKLPSCITNASTLKDIELGHNSFSGILPSSFGSNLRLLEWLSLQYNNFTFEYSSPEDSFLSSLTNCRLLWHISIESTAYRGVLPASIGNLSNSLLYFYAGGSELKGKIPMEIGNLSRLIEFSAWNNDLVGPIPAAGRLQRLEGLFLYGNKLQGSIPNDLCELKMIYNISLHRNLLDGSVPACFDNLTALRYLNLDSNKLSSNIPSTLWTLSNLLELNLSSNFLSGSVPLDVGNLKVLISMDLSRNQLSGNLPSTINGDLNGLIYLSFAENSLQGPIPESFGHLLSLEFLDLSRNQLSGVIPKSMEALSHLKYLNVSFNRLDGEIPTGGPFQNLSAESFGSNEALCGSPRLQVPPCKASSHHRSKEASVLVLKYILPSIASAMLLLTLIVILMRHRNSKLKVPNLETPLPLATWRRISYYELRVATDGFNESCLIGTGTFGSVYKGTLSDNTTVAVKVFDLRIYRAFQSFDSECEVMRSIRHRNLVKVISSCSNENFKALVLEYMPNGSLEKWLYSHTSTLNIVQRLDIMIDVASALEHLHHGHQTPVIHCDMKPENVLLDEGMVAHVGDFGIAKLLGEGESMKQTITMATIGYMAPEYGTSGIVSTEGDVYSFGILLMEMLTRKKPTDEMFTDELSLTDFVKESLFDSLTNVIDAAILQEGEVHFTAKASCISSMLELALDCSAESPDRRRKMVDVVAELKKIKIRYLKDVQRPVR</sequence>
<dbReference type="PROSITE" id="PS00107">
    <property type="entry name" value="PROTEIN_KINASE_ATP"/>
    <property type="match status" value="1"/>
</dbReference>
<keyword evidence="26 38" id="KW-1133">Transmembrane helix</keyword>
<comment type="catalytic activity">
    <reaction evidence="34">
        <text>L-seryl-[protein] + ATP = O-phospho-L-seryl-[protein] + ADP + H(+)</text>
        <dbReference type="Rhea" id="RHEA:17989"/>
        <dbReference type="Rhea" id="RHEA-COMP:9863"/>
        <dbReference type="Rhea" id="RHEA-COMP:11604"/>
        <dbReference type="ChEBI" id="CHEBI:15378"/>
        <dbReference type="ChEBI" id="CHEBI:29999"/>
        <dbReference type="ChEBI" id="CHEBI:30616"/>
        <dbReference type="ChEBI" id="CHEBI:83421"/>
        <dbReference type="ChEBI" id="CHEBI:456216"/>
        <dbReference type="EC" id="2.7.11.1"/>
    </reaction>
</comment>
<keyword evidence="25" id="KW-0460">Magnesium</keyword>
<dbReference type="FunFam" id="3.30.200.20:FF:000661">
    <property type="entry name" value="Serine-threonine protein kinase plant-type"/>
    <property type="match status" value="1"/>
</dbReference>
<dbReference type="Gene3D" id="1.10.510.10">
    <property type="entry name" value="Transferase(Phosphotransferase) domain 1"/>
    <property type="match status" value="1"/>
</dbReference>
<dbReference type="InterPro" id="IPR051809">
    <property type="entry name" value="Plant_receptor-like_S/T_kinase"/>
</dbReference>
<reference evidence="41" key="1">
    <citation type="submission" date="2019-09" db="EMBL/GenBank/DDBJ databases">
        <title>Draft genome information of white flower Hibiscus syriacus.</title>
        <authorList>
            <person name="Kim Y.-M."/>
        </authorList>
    </citation>
    <scope>NUCLEOTIDE SEQUENCE [LARGE SCALE GENOMIC DNA]</scope>
    <source>
        <strain evidence="41">YM2019G1</strain>
    </source>
</reference>
<comment type="caution">
    <text evidence="41">The sequence shown here is derived from an EMBL/GenBank/DDBJ whole genome shotgun (WGS) entry which is preliminary data.</text>
</comment>
<evidence type="ECO:0000256" key="13">
    <source>
        <dbReference type="ARBA" id="ARBA00022614"/>
    </source>
</evidence>
<keyword evidence="19" id="KW-0677">Repeat</keyword>
<evidence type="ECO:0000259" key="39">
    <source>
        <dbReference type="PROSITE" id="PS50011"/>
    </source>
</evidence>
<dbReference type="Pfam" id="PF03372">
    <property type="entry name" value="Exo_endo_phos"/>
    <property type="match status" value="1"/>
</dbReference>
<evidence type="ECO:0000256" key="38">
    <source>
        <dbReference type="SAM" id="Phobius"/>
    </source>
</evidence>
<dbReference type="InterPro" id="IPR017441">
    <property type="entry name" value="Protein_kinase_ATP_BS"/>
</dbReference>
<keyword evidence="15 38" id="KW-0812">Transmembrane</keyword>
<comment type="similarity">
    <text evidence="7">Belongs to the protein kinase superfamily. Ser/Thr protein kinase family.</text>
</comment>
<keyword evidence="13" id="KW-0433">Leucine-rich repeat</keyword>
<dbReference type="Pfam" id="PF13966">
    <property type="entry name" value="zf-RVT"/>
    <property type="match status" value="1"/>
</dbReference>
<evidence type="ECO:0000256" key="20">
    <source>
        <dbReference type="ARBA" id="ARBA00022741"/>
    </source>
</evidence>
<keyword evidence="30" id="KW-0675">Receptor</keyword>
<dbReference type="FunFam" id="3.80.10.10:FF:000041">
    <property type="entry name" value="LRR receptor-like serine/threonine-protein kinase ERECTA"/>
    <property type="match status" value="1"/>
</dbReference>
<comment type="similarity">
    <text evidence="9">Belongs to the CCR4/nocturin family.</text>
</comment>
<dbReference type="FunFam" id="3.80.10.10:FF:000400">
    <property type="entry name" value="Nuclear pore complex protein NUP107"/>
    <property type="match status" value="1"/>
</dbReference>
<keyword evidence="20 35" id="KW-0547">Nucleotide-binding</keyword>
<evidence type="ECO:0000256" key="6">
    <source>
        <dbReference type="ARBA" id="ARBA00004496"/>
    </source>
</evidence>
<dbReference type="GO" id="GO:0005524">
    <property type="term" value="F:ATP binding"/>
    <property type="evidence" value="ECO:0007669"/>
    <property type="project" value="UniProtKB-UniRule"/>
</dbReference>
<dbReference type="SUPFAM" id="SSF56219">
    <property type="entry name" value="DNase I-like"/>
    <property type="match status" value="1"/>
</dbReference>
<feature type="compositionally biased region" description="Low complexity" evidence="37">
    <location>
        <begin position="16"/>
        <end position="26"/>
    </location>
</feature>
<dbReference type="Pfam" id="PF00560">
    <property type="entry name" value="LRR_1"/>
    <property type="match status" value="5"/>
</dbReference>
<dbReference type="Pfam" id="PF00078">
    <property type="entry name" value="RVT_1"/>
    <property type="match status" value="1"/>
</dbReference>
<dbReference type="InterPro" id="IPR026960">
    <property type="entry name" value="RVT-Znf"/>
</dbReference>
<evidence type="ECO:0000313" key="41">
    <source>
        <dbReference type="EMBL" id="KAE8722972.1"/>
    </source>
</evidence>
<evidence type="ECO:0000256" key="30">
    <source>
        <dbReference type="ARBA" id="ARBA00023170"/>
    </source>
</evidence>
<dbReference type="PROSITE" id="PS50878">
    <property type="entry name" value="RT_POL"/>
    <property type="match status" value="1"/>
</dbReference>
<dbReference type="InterPro" id="IPR011009">
    <property type="entry name" value="Kinase-like_dom_sf"/>
</dbReference>
<dbReference type="InterPro" id="IPR005135">
    <property type="entry name" value="Endo/exonuclease/phosphatase"/>
</dbReference>
<keyword evidence="12" id="KW-0597">Phosphoprotein</keyword>
<dbReference type="InterPro" id="IPR008271">
    <property type="entry name" value="Ser/Thr_kinase_AS"/>
</dbReference>
<dbReference type="CDD" id="cd14066">
    <property type="entry name" value="STKc_IRAK"/>
    <property type="match status" value="1"/>
</dbReference>
<dbReference type="InterPro" id="IPR000477">
    <property type="entry name" value="RT_dom"/>
</dbReference>
<evidence type="ECO:0000256" key="37">
    <source>
        <dbReference type="SAM" id="MobiDB-lite"/>
    </source>
</evidence>
<evidence type="ECO:0000256" key="31">
    <source>
        <dbReference type="ARBA" id="ARBA00023180"/>
    </source>
</evidence>
<evidence type="ECO:0000256" key="19">
    <source>
        <dbReference type="ARBA" id="ARBA00022737"/>
    </source>
</evidence>
<dbReference type="Pfam" id="PF07714">
    <property type="entry name" value="PK_Tyr_Ser-Thr"/>
    <property type="match status" value="1"/>
</dbReference>
<evidence type="ECO:0000256" key="25">
    <source>
        <dbReference type="ARBA" id="ARBA00022842"/>
    </source>
</evidence>
<dbReference type="InterPro" id="IPR001245">
    <property type="entry name" value="Ser-Thr/Tyr_kinase_cat_dom"/>
</dbReference>
<dbReference type="CDD" id="cd01650">
    <property type="entry name" value="RT_nLTR_like"/>
    <property type="match status" value="1"/>
</dbReference>
<feature type="domain" description="Reverse transcriptase" evidence="40">
    <location>
        <begin position="781"/>
        <end position="1047"/>
    </location>
</feature>
<dbReference type="FunFam" id="3.80.10.10:FF:000317">
    <property type="entry name" value="Inactive leucine-rich repeat receptor-like protein kinase"/>
    <property type="match status" value="1"/>
</dbReference>
<dbReference type="Gene3D" id="3.30.200.20">
    <property type="entry name" value="Phosphorylase Kinase, domain 1"/>
    <property type="match status" value="1"/>
</dbReference>
<feature type="region of interest" description="Disordered" evidence="37">
    <location>
        <begin position="1"/>
        <end position="47"/>
    </location>
</feature>
<evidence type="ECO:0000256" key="22">
    <source>
        <dbReference type="ARBA" id="ARBA00022801"/>
    </source>
</evidence>
<dbReference type="PROSITE" id="PS00108">
    <property type="entry name" value="PROTEIN_KINASE_ST"/>
    <property type="match status" value="1"/>
</dbReference>
<dbReference type="InterPro" id="IPR036691">
    <property type="entry name" value="Endo/exonu/phosph_ase_sf"/>
</dbReference>
<dbReference type="InterPro" id="IPR003591">
    <property type="entry name" value="Leu-rich_rpt_typical-subtyp"/>
</dbReference>
<keyword evidence="17" id="KW-0479">Metal-binding</keyword>
<keyword evidence="23" id="KW-0269">Exonuclease</keyword>
<evidence type="ECO:0000256" key="34">
    <source>
        <dbReference type="ARBA" id="ARBA00048679"/>
    </source>
</evidence>
<dbReference type="GO" id="GO:0005634">
    <property type="term" value="C:nucleus"/>
    <property type="evidence" value="ECO:0007669"/>
    <property type="project" value="UniProtKB-SubCell"/>
</dbReference>
<dbReference type="PANTHER" id="PTHR27008:SF585">
    <property type="entry name" value="PROTEIN KINASE DOMAIN-CONTAINING PROTEIN"/>
    <property type="match status" value="1"/>
</dbReference>
<dbReference type="GO" id="GO:0009653">
    <property type="term" value="P:anatomical structure morphogenesis"/>
    <property type="evidence" value="ECO:0007669"/>
    <property type="project" value="UniProtKB-ARBA"/>
</dbReference>
<keyword evidence="32" id="KW-0539">Nucleus</keyword>
<feature type="binding site" evidence="35">
    <location>
        <position position="2286"/>
    </location>
    <ligand>
        <name>ATP</name>
        <dbReference type="ChEBI" id="CHEBI:30616"/>
    </ligand>
</feature>
<keyword evidence="14" id="KW-0808">Transferase</keyword>
<evidence type="ECO:0000256" key="1">
    <source>
        <dbReference type="ARBA" id="ARBA00001663"/>
    </source>
</evidence>
<dbReference type="GO" id="GO:0046872">
    <property type="term" value="F:metal ion binding"/>
    <property type="evidence" value="ECO:0007669"/>
    <property type="project" value="UniProtKB-KW"/>
</dbReference>
<dbReference type="GO" id="GO:0004674">
    <property type="term" value="F:protein serine/threonine kinase activity"/>
    <property type="evidence" value="ECO:0007669"/>
    <property type="project" value="UniProtKB-KW"/>
</dbReference>
<evidence type="ECO:0000256" key="27">
    <source>
        <dbReference type="ARBA" id="ARBA00023015"/>
    </source>
</evidence>
<evidence type="ECO:0000256" key="2">
    <source>
        <dbReference type="ARBA" id="ARBA00001946"/>
    </source>
</evidence>
<dbReference type="GO" id="GO:0099402">
    <property type="term" value="P:plant organ development"/>
    <property type="evidence" value="ECO:0007669"/>
    <property type="project" value="UniProtKB-ARBA"/>
</dbReference>
<evidence type="ECO:0000256" key="7">
    <source>
        <dbReference type="ARBA" id="ARBA00008684"/>
    </source>
</evidence>
<evidence type="ECO:0000256" key="8">
    <source>
        <dbReference type="ARBA" id="ARBA00009592"/>
    </source>
</evidence>
<comment type="catalytic activity">
    <reaction evidence="1">
        <text>Exonucleolytic cleavage of poly(A) to 5'-AMP.</text>
        <dbReference type="EC" id="3.1.13.4"/>
    </reaction>
</comment>
<evidence type="ECO:0000256" key="21">
    <source>
        <dbReference type="ARBA" id="ARBA00022777"/>
    </source>
</evidence>
<dbReference type="InterPro" id="IPR000719">
    <property type="entry name" value="Prot_kinase_dom"/>
</dbReference>
<keyword evidence="31" id="KW-0325">Glycoprotein</keyword>
<evidence type="ECO:0000256" key="5">
    <source>
        <dbReference type="ARBA" id="ARBA00004479"/>
    </source>
</evidence>
<dbReference type="EMBL" id="VEPZ02000548">
    <property type="protein sequence ID" value="KAE8722972.1"/>
    <property type="molecule type" value="Genomic_DNA"/>
</dbReference>
<keyword evidence="28 38" id="KW-0472">Membrane</keyword>
<dbReference type="SUPFAM" id="SSF52058">
    <property type="entry name" value="L domain-like"/>
    <property type="match status" value="1"/>
</dbReference>
<feature type="transmembrane region" description="Helical" evidence="38">
    <location>
        <begin position="1345"/>
        <end position="1366"/>
    </location>
</feature>
<name>A0A6A3C740_HIBSY</name>
<comment type="similarity">
    <text evidence="8">Belongs to the RLP family.</text>
</comment>
<gene>
    <name evidence="41" type="ORF">F3Y22_tig00013285pilonHSYRG00134</name>
</gene>
<feature type="domain" description="Protein kinase" evidence="39">
    <location>
        <begin position="2258"/>
        <end position="2538"/>
    </location>
</feature>
<evidence type="ECO:0000256" key="18">
    <source>
        <dbReference type="ARBA" id="ARBA00022729"/>
    </source>
</evidence>
<evidence type="ECO:0000256" key="16">
    <source>
        <dbReference type="ARBA" id="ARBA00022722"/>
    </source>
</evidence>
<dbReference type="InterPro" id="IPR013210">
    <property type="entry name" value="LRR_N_plant-typ"/>
</dbReference>
<organism evidence="41 42">
    <name type="scientific">Hibiscus syriacus</name>
    <name type="common">Rose of Sharon</name>
    <dbReference type="NCBI Taxonomy" id="106335"/>
    <lineage>
        <taxon>Eukaryota</taxon>
        <taxon>Viridiplantae</taxon>
        <taxon>Streptophyta</taxon>
        <taxon>Embryophyta</taxon>
        <taxon>Tracheophyta</taxon>
        <taxon>Spermatophyta</taxon>
        <taxon>Magnoliopsida</taxon>
        <taxon>eudicotyledons</taxon>
        <taxon>Gunneridae</taxon>
        <taxon>Pentapetalae</taxon>
        <taxon>rosids</taxon>
        <taxon>malvids</taxon>
        <taxon>Malvales</taxon>
        <taxon>Malvaceae</taxon>
        <taxon>Malvoideae</taxon>
        <taxon>Hibiscus</taxon>
    </lineage>
</organism>